<gene>
    <name evidence="1" type="ORF">EDD33_3735</name>
</gene>
<protein>
    <submittedName>
        <fullName evidence="1">Pentapeptide repeat protein</fullName>
    </submittedName>
</protein>
<dbReference type="InterPro" id="IPR001646">
    <property type="entry name" value="5peptide_repeat"/>
</dbReference>
<organism evidence="1 2">
    <name type="scientific">Nocardioides aurantiacus</name>
    <dbReference type="NCBI Taxonomy" id="86796"/>
    <lineage>
        <taxon>Bacteria</taxon>
        <taxon>Bacillati</taxon>
        <taxon>Actinomycetota</taxon>
        <taxon>Actinomycetes</taxon>
        <taxon>Propionibacteriales</taxon>
        <taxon>Nocardioidaceae</taxon>
        <taxon>Nocardioides</taxon>
    </lineage>
</organism>
<accession>A0A3N2D050</accession>
<dbReference type="InterPro" id="IPR044213">
    <property type="entry name" value="At2g44920-like"/>
</dbReference>
<dbReference type="Proteomes" id="UP000281738">
    <property type="component" value="Unassembled WGS sequence"/>
</dbReference>
<dbReference type="RefSeq" id="WP_123392503.1">
    <property type="nucleotide sequence ID" value="NZ_RKHO01000001.1"/>
</dbReference>
<evidence type="ECO:0000313" key="1">
    <source>
        <dbReference type="EMBL" id="ROR92834.1"/>
    </source>
</evidence>
<dbReference type="SUPFAM" id="SSF141571">
    <property type="entry name" value="Pentapeptide repeat-like"/>
    <property type="match status" value="1"/>
</dbReference>
<proteinExistence type="predicted"/>
<dbReference type="OrthoDB" id="154708at2"/>
<dbReference type="EMBL" id="RKHO01000001">
    <property type="protein sequence ID" value="ROR92834.1"/>
    <property type="molecule type" value="Genomic_DNA"/>
</dbReference>
<reference evidence="1 2" key="1">
    <citation type="submission" date="2018-11" db="EMBL/GenBank/DDBJ databases">
        <title>Sequencing the genomes of 1000 actinobacteria strains.</title>
        <authorList>
            <person name="Klenk H.-P."/>
        </authorList>
    </citation>
    <scope>NUCLEOTIDE SEQUENCE [LARGE SCALE GENOMIC DNA]</scope>
    <source>
        <strain evidence="1 2">DSM 12652</strain>
    </source>
</reference>
<comment type="caution">
    <text evidence="1">The sequence shown here is derived from an EMBL/GenBank/DDBJ whole genome shotgun (WGS) entry which is preliminary data.</text>
</comment>
<name>A0A3N2D050_9ACTN</name>
<keyword evidence="2" id="KW-1185">Reference proteome</keyword>
<dbReference type="Pfam" id="PF00805">
    <property type="entry name" value="Pentapeptide"/>
    <property type="match status" value="1"/>
</dbReference>
<sequence>MRPAAAPGRDHLAADCAACVGLCCVVPAFSTSSEFAIDKPAGVPCPHLGDHFGCTVHDRLPELGFRGCTVYDCFGAGQRVAASYAGRDWRDPEVRPAMFADFEVVERLHELLWYLAEADARCPDAALREEVAGLRQQVEQAADAPGDVEVLRLQLRADPLLGEVSAAVRGGGGADLRGRDLAGRDLREDDLVGATLRGAVLLGADLRGQDLTDADLLGADLRGADLRGADLTGSLFWTRLQLRAAVTDATTVLPAAG</sequence>
<dbReference type="Gene3D" id="2.160.20.80">
    <property type="entry name" value="E3 ubiquitin-protein ligase SopA"/>
    <property type="match status" value="1"/>
</dbReference>
<dbReference type="PANTHER" id="PTHR47200">
    <property type="entry name" value="THYLAKOID LUMENAL 15 KDA PROTEIN 1, CHLOROPLASTIC"/>
    <property type="match status" value="1"/>
</dbReference>
<evidence type="ECO:0000313" key="2">
    <source>
        <dbReference type="Proteomes" id="UP000281738"/>
    </source>
</evidence>
<dbReference type="PANTHER" id="PTHR47200:SF2">
    <property type="entry name" value="THYLAKOID LUMENAL 15 KDA PROTEIN 1, CHLOROPLASTIC"/>
    <property type="match status" value="1"/>
</dbReference>
<dbReference type="AlphaFoldDB" id="A0A3N2D050"/>